<feature type="region of interest" description="Disordered" evidence="2">
    <location>
        <begin position="114"/>
        <end position="171"/>
    </location>
</feature>
<reference evidence="6" key="1">
    <citation type="journal article" date="2019" name="Int. J. Syst. Evol. Microbiol.">
        <title>The Global Catalogue of Microorganisms (GCM) 10K type strain sequencing project: providing services to taxonomists for standard genome sequencing and annotation.</title>
        <authorList>
            <consortium name="The Broad Institute Genomics Platform"/>
            <consortium name="The Broad Institute Genome Sequencing Center for Infectious Disease"/>
            <person name="Wu L."/>
            <person name="Ma J."/>
        </authorList>
    </citation>
    <scope>NUCLEOTIDE SEQUENCE [LARGE SCALE GENOMIC DNA]</scope>
    <source>
        <strain evidence="6">CGMCC 4.7192</strain>
    </source>
</reference>
<keyword evidence="6" id="KW-1185">Reference proteome</keyword>
<protein>
    <submittedName>
        <fullName evidence="5">DUF6468 domain-containing protein</fullName>
    </submittedName>
</protein>
<dbReference type="RefSeq" id="WP_380255029.1">
    <property type="nucleotide sequence ID" value="NZ_JBHUII010000013.1"/>
</dbReference>
<evidence type="ECO:0000256" key="2">
    <source>
        <dbReference type="SAM" id="MobiDB-lite"/>
    </source>
</evidence>
<accession>A0ABW5BSX3</accession>
<gene>
    <name evidence="5" type="ORF">ACFSKO_20055</name>
</gene>
<evidence type="ECO:0000313" key="6">
    <source>
        <dbReference type="Proteomes" id="UP001597294"/>
    </source>
</evidence>
<proteinExistence type="predicted"/>
<evidence type="ECO:0000259" key="4">
    <source>
        <dbReference type="Pfam" id="PF20072"/>
    </source>
</evidence>
<keyword evidence="3" id="KW-0812">Transmembrane</keyword>
<feature type="coiled-coil region" evidence="1">
    <location>
        <begin position="27"/>
        <end position="57"/>
    </location>
</feature>
<keyword evidence="3" id="KW-0472">Membrane</keyword>
<evidence type="ECO:0000313" key="5">
    <source>
        <dbReference type="EMBL" id="MFD2207916.1"/>
    </source>
</evidence>
<feature type="transmembrane region" description="Helical" evidence="3">
    <location>
        <begin position="12"/>
        <end position="31"/>
    </location>
</feature>
<feature type="compositionally biased region" description="Polar residues" evidence="2">
    <location>
        <begin position="127"/>
        <end position="141"/>
    </location>
</feature>
<organism evidence="5 6">
    <name type="scientific">Kiloniella antarctica</name>
    <dbReference type="NCBI Taxonomy" id="1550907"/>
    <lineage>
        <taxon>Bacteria</taxon>
        <taxon>Pseudomonadati</taxon>
        <taxon>Pseudomonadota</taxon>
        <taxon>Alphaproteobacteria</taxon>
        <taxon>Rhodospirillales</taxon>
        <taxon>Kiloniellaceae</taxon>
        <taxon>Kiloniella</taxon>
    </lineage>
</organism>
<comment type="caution">
    <text evidence="5">The sequence shown here is derived from an EMBL/GenBank/DDBJ whole genome shotgun (WGS) entry which is preliminary data.</text>
</comment>
<sequence length="183" mass="19741">MMLDLSNIELGFNILVAILLSATIVYAVILNKKLDALREAKAEMEGLIRSFAETTAKAEQSLAEFKIHASNTGVGLEKNTTKADGILSDLSYLVDRAEVVADRLESDLGLARKQSPNTLLPKGVQAKATQKNDPQSSSMVSPNEGRGIGKENMTEKKNAGKNKKSKELSPAAEDLLKALKGMR</sequence>
<dbReference type="EMBL" id="JBHUII010000013">
    <property type="protein sequence ID" value="MFD2207916.1"/>
    <property type="molecule type" value="Genomic_DNA"/>
</dbReference>
<feature type="domain" description="DUF6468" evidence="4">
    <location>
        <begin position="37"/>
        <end position="106"/>
    </location>
</feature>
<keyword evidence="3" id="KW-1133">Transmembrane helix</keyword>
<evidence type="ECO:0000256" key="1">
    <source>
        <dbReference type="SAM" id="Coils"/>
    </source>
</evidence>
<dbReference type="Proteomes" id="UP001597294">
    <property type="component" value="Unassembled WGS sequence"/>
</dbReference>
<feature type="compositionally biased region" description="Basic and acidic residues" evidence="2">
    <location>
        <begin position="147"/>
        <end position="158"/>
    </location>
</feature>
<dbReference type="Pfam" id="PF20072">
    <property type="entry name" value="DUF6468"/>
    <property type="match status" value="1"/>
</dbReference>
<keyword evidence="1" id="KW-0175">Coiled coil</keyword>
<name>A0ABW5BSX3_9PROT</name>
<evidence type="ECO:0000256" key="3">
    <source>
        <dbReference type="SAM" id="Phobius"/>
    </source>
</evidence>
<dbReference type="InterPro" id="IPR045531">
    <property type="entry name" value="DUF6468"/>
</dbReference>